<keyword evidence="2 6" id="KW-0645">Protease</keyword>
<dbReference type="STRING" id="943816.AN217_11845"/>
<dbReference type="PRINTS" id="PR00723">
    <property type="entry name" value="SUBTILISIN"/>
</dbReference>
<evidence type="ECO:0000256" key="4">
    <source>
        <dbReference type="ARBA" id="ARBA00022825"/>
    </source>
</evidence>
<feature type="domain" description="Peptidase S8/S53" evidence="10">
    <location>
        <begin position="179"/>
        <end position="506"/>
    </location>
</feature>
<evidence type="ECO:0000256" key="1">
    <source>
        <dbReference type="ARBA" id="ARBA00011073"/>
    </source>
</evidence>
<dbReference type="SUPFAM" id="SSF52743">
    <property type="entry name" value="Subtilisin-like"/>
    <property type="match status" value="1"/>
</dbReference>
<protein>
    <submittedName>
        <fullName evidence="11">Subtilase family protein</fullName>
    </submittedName>
</protein>
<proteinExistence type="inferred from homology"/>
<feature type="active site" description="Charge relay system" evidence="5 6">
    <location>
        <position position="439"/>
    </location>
</feature>
<feature type="active site" description="Charge relay system" evidence="5 6">
    <location>
        <position position="187"/>
    </location>
</feature>
<dbReference type="PROSITE" id="PS51892">
    <property type="entry name" value="SUBTILASE"/>
    <property type="match status" value="1"/>
</dbReference>
<dbReference type="InterPro" id="IPR036852">
    <property type="entry name" value="Peptidase_S8/S53_dom_sf"/>
</dbReference>
<dbReference type="InterPro" id="IPR023827">
    <property type="entry name" value="Peptidase_S8_Asp-AS"/>
</dbReference>
<dbReference type="InterPro" id="IPR015500">
    <property type="entry name" value="Peptidase_S8_subtilisin-rel"/>
</dbReference>
<dbReference type="PROSITE" id="PS00138">
    <property type="entry name" value="SUBTILASE_SER"/>
    <property type="match status" value="1"/>
</dbReference>
<sequence>MHVRPSRRRRAVAVPLGLVLTATLGLAGAASANAQTTERAAAEAATPKAKAGEKLSYIVNTETSGRTVKRVKKEIREADGKVIATYRKIGVIVAHSSNPEFGETLRNVDGVDSAGATRTAPLKAATTTEVGKPHFVKEPKAKSSLTAARAKDQEPLESLQWDKRAIKADKAAEVNEGSRKVTVGVIDTGVDDTHPDLKANFSKKQSANCVGGKADTSPGAWRPYDPSEDYHGTHVAGIIAAPRNGVGIAGTAPNVKVASLKVSEPETALFYSEAVVCAMVFAADHGIEVTNNSYYVDPWLYNCDDQVDQKAITESVQRAIRYAQRKGVTTVTSAGNSSNDLAADEIKDDSSPDDGTPVERTIDPEHCKDVPAMLDGTTSVSATGPENLKSYYSNYGRYEIDVTAPGGDRAFQTPEEPAKDGGVLSTMPNGEYAYLQGTSMAGPQVAGVAALIKSTHPKSSAQEVSWLLKAQAQTLPCPESYDPGNRGTYAATCTGVRGNNSFYGHGLVDALAAVTK</sequence>
<gene>
    <name evidence="11" type="ORF">SAMN05421870_10130</name>
</gene>
<feature type="signal peptide" evidence="9">
    <location>
        <begin position="1"/>
        <end position="34"/>
    </location>
</feature>
<evidence type="ECO:0000259" key="10">
    <source>
        <dbReference type="Pfam" id="PF00082"/>
    </source>
</evidence>
<evidence type="ECO:0000256" key="2">
    <source>
        <dbReference type="ARBA" id="ARBA00022670"/>
    </source>
</evidence>
<dbReference type="PANTHER" id="PTHR43806">
    <property type="entry name" value="PEPTIDASE S8"/>
    <property type="match status" value="1"/>
</dbReference>
<dbReference type="PROSITE" id="PS00136">
    <property type="entry name" value="SUBTILASE_ASP"/>
    <property type="match status" value="1"/>
</dbReference>
<dbReference type="EMBL" id="FOGO01000001">
    <property type="protein sequence ID" value="SER29953.1"/>
    <property type="molecule type" value="Genomic_DNA"/>
</dbReference>
<keyword evidence="9" id="KW-0732">Signal</keyword>
<dbReference type="InterPro" id="IPR050131">
    <property type="entry name" value="Peptidase_S8_subtilisin-like"/>
</dbReference>
<dbReference type="Pfam" id="PF00082">
    <property type="entry name" value="Peptidase_S8"/>
    <property type="match status" value="1"/>
</dbReference>
<evidence type="ECO:0000256" key="8">
    <source>
        <dbReference type="SAM" id="MobiDB-lite"/>
    </source>
</evidence>
<feature type="chain" id="PRO_5039449287" evidence="9">
    <location>
        <begin position="35"/>
        <end position="516"/>
    </location>
</feature>
<evidence type="ECO:0000256" key="3">
    <source>
        <dbReference type="ARBA" id="ARBA00022801"/>
    </source>
</evidence>
<dbReference type="InterPro" id="IPR000209">
    <property type="entry name" value="Peptidase_S8/S53_dom"/>
</dbReference>
<name>A0A1H9N3G6_9ACTN</name>
<comment type="similarity">
    <text evidence="1 6 7">Belongs to the peptidase S8 family.</text>
</comment>
<dbReference type="GO" id="GO:0004252">
    <property type="term" value="F:serine-type endopeptidase activity"/>
    <property type="evidence" value="ECO:0007669"/>
    <property type="project" value="UniProtKB-UniRule"/>
</dbReference>
<organism evidence="11 12">
    <name type="scientific">Streptomyces qinglanensis</name>
    <dbReference type="NCBI Taxonomy" id="943816"/>
    <lineage>
        <taxon>Bacteria</taxon>
        <taxon>Bacillati</taxon>
        <taxon>Actinomycetota</taxon>
        <taxon>Actinomycetes</taxon>
        <taxon>Kitasatosporales</taxon>
        <taxon>Streptomycetaceae</taxon>
        <taxon>Streptomyces</taxon>
    </lineage>
</organism>
<dbReference type="PROSITE" id="PS00137">
    <property type="entry name" value="SUBTILASE_HIS"/>
    <property type="match status" value="1"/>
</dbReference>
<dbReference type="Proteomes" id="UP000182841">
    <property type="component" value="Unassembled WGS sequence"/>
</dbReference>
<reference evidence="12" key="1">
    <citation type="submission" date="2016-10" db="EMBL/GenBank/DDBJ databases">
        <authorList>
            <person name="Varghese N."/>
            <person name="Submissions S."/>
        </authorList>
    </citation>
    <scope>NUCLEOTIDE SEQUENCE [LARGE SCALE GENOMIC DNA]</scope>
    <source>
        <strain evidence="12">CGMCC 4.6825</strain>
    </source>
</reference>
<accession>A0A1H9N3G6</accession>
<dbReference type="RefSeq" id="WP_177214163.1">
    <property type="nucleotide sequence ID" value="NZ_FOGO01000001.1"/>
</dbReference>
<keyword evidence="12" id="KW-1185">Reference proteome</keyword>
<evidence type="ECO:0000313" key="12">
    <source>
        <dbReference type="Proteomes" id="UP000182841"/>
    </source>
</evidence>
<dbReference type="GO" id="GO:0006508">
    <property type="term" value="P:proteolysis"/>
    <property type="evidence" value="ECO:0007669"/>
    <property type="project" value="UniProtKB-KW"/>
</dbReference>
<feature type="compositionally biased region" description="Polar residues" evidence="8">
    <location>
        <begin position="331"/>
        <end position="340"/>
    </location>
</feature>
<evidence type="ECO:0000256" key="9">
    <source>
        <dbReference type="SAM" id="SignalP"/>
    </source>
</evidence>
<dbReference type="AlphaFoldDB" id="A0A1H9N3G6"/>
<feature type="region of interest" description="Disordered" evidence="8">
    <location>
        <begin position="331"/>
        <end position="363"/>
    </location>
</feature>
<dbReference type="PANTHER" id="PTHR43806:SF11">
    <property type="entry name" value="CEREVISIN-RELATED"/>
    <property type="match status" value="1"/>
</dbReference>
<keyword evidence="3 6" id="KW-0378">Hydrolase</keyword>
<evidence type="ECO:0000313" key="11">
    <source>
        <dbReference type="EMBL" id="SER29953.1"/>
    </source>
</evidence>
<dbReference type="InterPro" id="IPR022398">
    <property type="entry name" value="Peptidase_S8_His-AS"/>
</dbReference>
<keyword evidence="4 6" id="KW-0720">Serine protease</keyword>
<feature type="active site" description="Charge relay system" evidence="5 6">
    <location>
        <position position="231"/>
    </location>
</feature>
<evidence type="ECO:0000256" key="6">
    <source>
        <dbReference type="PROSITE-ProRule" id="PRU01240"/>
    </source>
</evidence>
<dbReference type="InterPro" id="IPR023828">
    <property type="entry name" value="Peptidase_S8_Ser-AS"/>
</dbReference>
<evidence type="ECO:0000256" key="5">
    <source>
        <dbReference type="PIRSR" id="PIRSR615500-1"/>
    </source>
</evidence>
<dbReference type="Gene3D" id="3.40.50.200">
    <property type="entry name" value="Peptidase S8/S53 domain"/>
    <property type="match status" value="1"/>
</dbReference>
<evidence type="ECO:0000256" key="7">
    <source>
        <dbReference type="RuleBase" id="RU003355"/>
    </source>
</evidence>